<protein>
    <recommendedName>
        <fullName evidence="5">DUF2599 domain-containing protein</fullName>
    </recommendedName>
</protein>
<proteinExistence type="predicted"/>
<dbReference type="Pfam" id="PF10783">
    <property type="entry name" value="DUF2599"/>
    <property type="match status" value="1"/>
</dbReference>
<feature type="chain" id="PRO_5021440437" description="DUF2599 domain-containing protein" evidence="2">
    <location>
        <begin position="30"/>
        <end position="293"/>
    </location>
</feature>
<name>A0A4Y3K670_CELUD</name>
<accession>A0A4Y3K670</accession>
<comment type="caution">
    <text evidence="3">The sequence shown here is derived from an EMBL/GenBank/DDBJ whole genome shotgun (WGS) entry which is preliminary data.</text>
</comment>
<evidence type="ECO:0000313" key="3">
    <source>
        <dbReference type="EMBL" id="GEA79999.1"/>
    </source>
</evidence>
<feature type="signal peptide" evidence="2">
    <location>
        <begin position="1"/>
        <end position="29"/>
    </location>
</feature>
<feature type="compositionally biased region" description="Low complexity" evidence="1">
    <location>
        <begin position="33"/>
        <end position="57"/>
    </location>
</feature>
<organism evidence="3 4">
    <name type="scientific">Cellulomonas uda</name>
    <dbReference type="NCBI Taxonomy" id="1714"/>
    <lineage>
        <taxon>Bacteria</taxon>
        <taxon>Bacillati</taxon>
        <taxon>Actinomycetota</taxon>
        <taxon>Actinomycetes</taxon>
        <taxon>Micrococcales</taxon>
        <taxon>Cellulomonadaceae</taxon>
        <taxon>Cellulomonas</taxon>
    </lineage>
</organism>
<evidence type="ECO:0000256" key="2">
    <source>
        <dbReference type="SAM" id="SignalP"/>
    </source>
</evidence>
<keyword evidence="2" id="KW-0732">Signal</keyword>
<dbReference type="PROSITE" id="PS51257">
    <property type="entry name" value="PROKAR_LIPOPROTEIN"/>
    <property type="match status" value="1"/>
</dbReference>
<evidence type="ECO:0008006" key="5">
    <source>
        <dbReference type="Google" id="ProtNLM"/>
    </source>
</evidence>
<evidence type="ECO:0000313" key="4">
    <source>
        <dbReference type="Proteomes" id="UP000315842"/>
    </source>
</evidence>
<feature type="compositionally biased region" description="Polar residues" evidence="1">
    <location>
        <begin position="58"/>
        <end position="70"/>
    </location>
</feature>
<reference evidence="3 4" key="1">
    <citation type="submission" date="2019-06" db="EMBL/GenBank/DDBJ databases">
        <title>Whole genome shotgun sequence of Cellulomonas uda NBRC 3747.</title>
        <authorList>
            <person name="Hosoyama A."/>
            <person name="Uohara A."/>
            <person name="Ohji S."/>
            <person name="Ichikawa N."/>
        </authorList>
    </citation>
    <scope>NUCLEOTIDE SEQUENCE [LARGE SCALE GENOMIC DNA]</scope>
    <source>
        <strain evidence="3 4">NBRC 3747</strain>
    </source>
</reference>
<dbReference type="RefSeq" id="WP_141318362.1">
    <property type="nucleotide sequence ID" value="NZ_BJLP01000004.1"/>
</dbReference>
<keyword evidence="4" id="KW-1185">Reference proteome</keyword>
<gene>
    <name evidence="3" type="ORF">CUD01_04430</name>
</gene>
<sequence length="293" mass="29657">MPTAATRRTSAVTLAALVLALVGACGPWASDDGAPTTSAPSPTVGPTATPAPTRTPGDTSTVGPTSTADPLSTAGTSAADAALLARALRDGVTVRSSGPSTGPVALRVLADAPARLLDDGSVRVPLAAGTDAVVVVAPAPWRLDVLPDGTALVLRGEVPVAGVRAQPDGRLRTLARTEVDGARSDVAVLRAGDEPTSVWFTARAVLDVAWGEREGGRSLAVTPAGWARGGGLAADALVPAQVVVVAPEAGAATMLDQLACHQRGARHKDVWNIEPWRPRVSALELVATRCNPT</sequence>
<feature type="region of interest" description="Disordered" evidence="1">
    <location>
        <begin position="32"/>
        <end position="74"/>
    </location>
</feature>
<dbReference type="InterPro" id="IPR019719">
    <property type="entry name" value="DUF2599"/>
</dbReference>
<dbReference type="EMBL" id="BJLP01000004">
    <property type="protein sequence ID" value="GEA79999.1"/>
    <property type="molecule type" value="Genomic_DNA"/>
</dbReference>
<evidence type="ECO:0000256" key="1">
    <source>
        <dbReference type="SAM" id="MobiDB-lite"/>
    </source>
</evidence>
<dbReference type="AlphaFoldDB" id="A0A4Y3K670"/>
<dbReference type="Proteomes" id="UP000315842">
    <property type="component" value="Unassembled WGS sequence"/>
</dbReference>